<dbReference type="PANTHER" id="PTHR30404">
    <property type="entry name" value="N-ACETYLMURAMOYL-L-ALANINE AMIDASE"/>
    <property type="match status" value="1"/>
</dbReference>
<reference evidence="3 4" key="1">
    <citation type="submission" date="2018-08" db="EMBL/GenBank/DDBJ databases">
        <title>Sequencing the genomes of 1000 actinobacteria strains.</title>
        <authorList>
            <person name="Klenk H.-P."/>
        </authorList>
    </citation>
    <scope>NUCLEOTIDE SEQUENCE [LARGE SCALE GENOMIC DNA]</scope>
    <source>
        <strain evidence="3 4">DSM 22891</strain>
    </source>
</reference>
<dbReference type="GO" id="GO:0009253">
    <property type="term" value="P:peptidoglycan catabolic process"/>
    <property type="evidence" value="ECO:0007669"/>
    <property type="project" value="InterPro"/>
</dbReference>
<feature type="domain" description="MurNAc-LAA" evidence="2">
    <location>
        <begin position="241"/>
        <end position="358"/>
    </location>
</feature>
<keyword evidence="1" id="KW-0378">Hydrolase</keyword>
<dbReference type="EMBL" id="QTUC01000001">
    <property type="protein sequence ID" value="REF36476.1"/>
    <property type="molecule type" value="Genomic_DNA"/>
</dbReference>
<dbReference type="PANTHER" id="PTHR30404:SF0">
    <property type="entry name" value="N-ACETYLMURAMOYL-L-ALANINE AMIDASE AMIC"/>
    <property type="match status" value="1"/>
</dbReference>
<keyword evidence="4" id="KW-1185">Reference proteome</keyword>
<dbReference type="InterPro" id="IPR050695">
    <property type="entry name" value="N-acetylmuramoyl_amidase_3"/>
</dbReference>
<protein>
    <submittedName>
        <fullName evidence="3">N-acetylmuramoyl-L-alanine amidase</fullName>
    </submittedName>
</protein>
<name>A0A3D9V532_THECX</name>
<evidence type="ECO:0000313" key="3">
    <source>
        <dbReference type="EMBL" id="REF36476.1"/>
    </source>
</evidence>
<dbReference type="Proteomes" id="UP000256485">
    <property type="component" value="Unassembled WGS sequence"/>
</dbReference>
<evidence type="ECO:0000259" key="2">
    <source>
        <dbReference type="SMART" id="SM00646"/>
    </source>
</evidence>
<dbReference type="CDD" id="cd02696">
    <property type="entry name" value="MurNAc-LAA"/>
    <property type="match status" value="1"/>
</dbReference>
<organism evidence="3 4">
    <name type="scientific">Thermasporomyces composti</name>
    <dbReference type="NCBI Taxonomy" id="696763"/>
    <lineage>
        <taxon>Bacteria</taxon>
        <taxon>Bacillati</taxon>
        <taxon>Actinomycetota</taxon>
        <taxon>Actinomycetes</taxon>
        <taxon>Propionibacteriales</taxon>
        <taxon>Nocardioidaceae</taxon>
        <taxon>Thermasporomyces</taxon>
    </lineage>
</organism>
<comment type="caution">
    <text evidence="3">The sequence shown here is derived from an EMBL/GenBank/DDBJ whole genome shotgun (WGS) entry which is preliminary data.</text>
</comment>
<dbReference type="RefSeq" id="WP_115850108.1">
    <property type="nucleotide sequence ID" value="NZ_QTUC01000001.1"/>
</dbReference>
<dbReference type="InterPro" id="IPR036366">
    <property type="entry name" value="PGBDSf"/>
</dbReference>
<dbReference type="Pfam" id="PF01520">
    <property type="entry name" value="Amidase_3"/>
    <property type="match status" value="1"/>
</dbReference>
<dbReference type="InterPro" id="IPR002508">
    <property type="entry name" value="MurNAc-LAA_cat"/>
</dbReference>
<dbReference type="InterPro" id="IPR036365">
    <property type="entry name" value="PGBD-like_sf"/>
</dbReference>
<dbReference type="Gene3D" id="3.40.630.40">
    <property type="entry name" value="Zn-dependent exopeptidases"/>
    <property type="match status" value="1"/>
</dbReference>
<dbReference type="SUPFAM" id="SSF47090">
    <property type="entry name" value="PGBD-like"/>
    <property type="match status" value="2"/>
</dbReference>
<dbReference type="Gene3D" id="1.10.101.10">
    <property type="entry name" value="PGBD-like superfamily/PGBD"/>
    <property type="match status" value="2"/>
</dbReference>
<dbReference type="AlphaFoldDB" id="A0A3D9V532"/>
<dbReference type="OrthoDB" id="3719185at2"/>
<evidence type="ECO:0000256" key="1">
    <source>
        <dbReference type="ARBA" id="ARBA00022801"/>
    </source>
</evidence>
<dbReference type="SMART" id="SM00646">
    <property type="entry name" value="Ami_3"/>
    <property type="match status" value="1"/>
</dbReference>
<gene>
    <name evidence="3" type="ORF">DFJ64_1884</name>
</gene>
<dbReference type="Pfam" id="PF01471">
    <property type="entry name" value="PG_binding_1"/>
    <property type="match status" value="2"/>
</dbReference>
<dbReference type="InterPro" id="IPR002477">
    <property type="entry name" value="Peptidoglycan-bd-like"/>
</dbReference>
<dbReference type="GO" id="GO:0008745">
    <property type="term" value="F:N-acetylmuramoyl-L-alanine amidase activity"/>
    <property type="evidence" value="ECO:0007669"/>
    <property type="project" value="InterPro"/>
</dbReference>
<evidence type="ECO:0000313" key="4">
    <source>
        <dbReference type="Proteomes" id="UP000256485"/>
    </source>
</evidence>
<dbReference type="SUPFAM" id="SSF53187">
    <property type="entry name" value="Zn-dependent exopeptidases"/>
    <property type="match status" value="1"/>
</dbReference>
<proteinExistence type="predicted"/>
<sequence>MAEHRYGLGDRGPAVSEIRAKLVQLGLLPASGESGDPVEATFDQAVDQAIRQFQQQRGLSATGIVDAETYRVLDEARWRLGDRLLSYVAGHPLIGDDVAALQRRLLELGFEVNRVDGVYGPVTEQAVREFQRSVGVPVDGICGPATFKALARLSPIVTGGRADALRESERIHRAGPMLPGKVVVVDPGHGGDDRGYVANGLVEAEVAYDLAARVEGRLAATGVRVFLTRGRDNNPDEASRARFANETNANLVVSLHVDAHPNPEANGVATYYYGTVGGDGIRSTLGERFAGLVQRELVARTDLLDCRTHAKTWDLLRYTSMPTVRVEIGYITNPEDAARLADPAFRDIVAEAIVVAIQRLYLPPDMDAPTGVMQLRELIR</sequence>
<accession>A0A3D9V532</accession>
<dbReference type="GO" id="GO:0030288">
    <property type="term" value="C:outer membrane-bounded periplasmic space"/>
    <property type="evidence" value="ECO:0007669"/>
    <property type="project" value="TreeGrafter"/>
</dbReference>